<name>A0A7X0H460_9BACT</name>
<evidence type="ECO:0000313" key="1">
    <source>
        <dbReference type="EMBL" id="MBB6428963.1"/>
    </source>
</evidence>
<comment type="caution">
    <text evidence="1">The sequence shown here is derived from an EMBL/GenBank/DDBJ whole genome shotgun (WGS) entry which is preliminary data.</text>
</comment>
<dbReference type="Proteomes" id="UP000541810">
    <property type="component" value="Unassembled WGS sequence"/>
</dbReference>
<sequence>MPTLTVELNGNQTHFVPGERIDGLAGWDFGPDSPKWVEVRLYWHTLGKGDEDIVVADSVRFEEPRGVDAQVFGFVTPAGPFSYEGRLIEIAWGIEVVAHRTKTTAQLDLTLSATGAPLKLESE</sequence>
<accession>A0A7X0H460</accession>
<dbReference type="RefSeq" id="WP_184676558.1">
    <property type="nucleotide sequence ID" value="NZ_JACHGY010000001.1"/>
</dbReference>
<protein>
    <recommendedName>
        <fullName evidence="3">DUF3859 domain-containing protein</fullName>
    </recommendedName>
</protein>
<proteinExistence type="predicted"/>
<organism evidence="1 2">
    <name type="scientific">Algisphaera agarilytica</name>
    <dbReference type="NCBI Taxonomy" id="1385975"/>
    <lineage>
        <taxon>Bacteria</taxon>
        <taxon>Pseudomonadati</taxon>
        <taxon>Planctomycetota</taxon>
        <taxon>Phycisphaerae</taxon>
        <taxon>Phycisphaerales</taxon>
        <taxon>Phycisphaeraceae</taxon>
        <taxon>Algisphaera</taxon>
    </lineage>
</organism>
<dbReference type="EMBL" id="JACHGY010000001">
    <property type="protein sequence ID" value="MBB6428963.1"/>
    <property type="molecule type" value="Genomic_DNA"/>
</dbReference>
<gene>
    <name evidence="1" type="ORF">HNQ40_000769</name>
</gene>
<keyword evidence="2" id="KW-1185">Reference proteome</keyword>
<evidence type="ECO:0008006" key="3">
    <source>
        <dbReference type="Google" id="ProtNLM"/>
    </source>
</evidence>
<reference evidence="1 2" key="1">
    <citation type="submission" date="2020-08" db="EMBL/GenBank/DDBJ databases">
        <title>Genomic Encyclopedia of Type Strains, Phase IV (KMG-IV): sequencing the most valuable type-strain genomes for metagenomic binning, comparative biology and taxonomic classification.</title>
        <authorList>
            <person name="Goeker M."/>
        </authorList>
    </citation>
    <scope>NUCLEOTIDE SEQUENCE [LARGE SCALE GENOMIC DNA]</scope>
    <source>
        <strain evidence="1 2">DSM 103725</strain>
    </source>
</reference>
<dbReference type="AlphaFoldDB" id="A0A7X0H460"/>
<evidence type="ECO:0000313" key="2">
    <source>
        <dbReference type="Proteomes" id="UP000541810"/>
    </source>
</evidence>